<dbReference type="NCBIfam" id="TIGR02515">
    <property type="entry name" value="IV_pilus_PilQ"/>
    <property type="match status" value="1"/>
</dbReference>
<dbReference type="PANTHER" id="PTHR30604:SF1">
    <property type="entry name" value="DNA UTILIZATION PROTEIN HOFQ"/>
    <property type="match status" value="1"/>
</dbReference>
<dbReference type="InterPro" id="IPR005644">
    <property type="entry name" value="NolW-like"/>
</dbReference>
<dbReference type="Pfam" id="PF07660">
    <property type="entry name" value="STN"/>
    <property type="match status" value="1"/>
</dbReference>
<dbReference type="Proteomes" id="UP000192923">
    <property type="component" value="Unassembled WGS sequence"/>
</dbReference>
<proteinExistence type="inferred from homology"/>
<reference evidence="12 13" key="1">
    <citation type="submission" date="2016-12" db="EMBL/GenBank/DDBJ databases">
        <authorList>
            <person name="Song W.-J."/>
            <person name="Kurnit D.M."/>
        </authorList>
    </citation>
    <scope>NUCLEOTIDE SEQUENCE [LARGE SCALE GENOMIC DNA]</scope>
    <source>
        <strain evidence="12 13">175</strain>
    </source>
</reference>
<dbReference type="SMART" id="SM00965">
    <property type="entry name" value="STN"/>
    <property type="match status" value="1"/>
</dbReference>
<evidence type="ECO:0000256" key="7">
    <source>
        <dbReference type="RuleBase" id="RU004003"/>
    </source>
</evidence>
<dbReference type="Gene3D" id="3.30.1370.120">
    <property type="match status" value="1"/>
</dbReference>
<evidence type="ECO:0000256" key="1">
    <source>
        <dbReference type="ARBA" id="ARBA00004370"/>
    </source>
</evidence>
<evidence type="ECO:0000256" key="8">
    <source>
        <dbReference type="RuleBase" id="RU004004"/>
    </source>
</evidence>
<dbReference type="PRINTS" id="PR00811">
    <property type="entry name" value="BCTERIALGSPD"/>
</dbReference>
<dbReference type="InterPro" id="IPR021731">
    <property type="entry name" value="AMIN_dom"/>
</dbReference>
<feature type="compositionally biased region" description="Polar residues" evidence="10">
    <location>
        <begin position="144"/>
        <end position="158"/>
    </location>
</feature>
<dbReference type="GO" id="GO:0009279">
    <property type="term" value="C:cell outer membrane"/>
    <property type="evidence" value="ECO:0007669"/>
    <property type="project" value="UniProtKB-SubCell"/>
</dbReference>
<comment type="similarity">
    <text evidence="7">Belongs to the bacterial secretin family.</text>
</comment>
<dbReference type="Pfam" id="PF00263">
    <property type="entry name" value="Secretin"/>
    <property type="match status" value="1"/>
</dbReference>
<evidence type="ECO:0000256" key="6">
    <source>
        <dbReference type="ARBA" id="ARBA00023237"/>
    </source>
</evidence>
<dbReference type="Pfam" id="PF11741">
    <property type="entry name" value="AMIN"/>
    <property type="match status" value="2"/>
</dbReference>
<dbReference type="EMBL" id="FXAM01000001">
    <property type="protein sequence ID" value="SMF94155.1"/>
    <property type="molecule type" value="Genomic_DNA"/>
</dbReference>
<evidence type="ECO:0000256" key="10">
    <source>
        <dbReference type="SAM" id="MobiDB-lite"/>
    </source>
</evidence>
<evidence type="ECO:0000256" key="3">
    <source>
        <dbReference type="ARBA" id="ARBA00022729"/>
    </source>
</evidence>
<accession>A0A1Y6D2E5</accession>
<feature type="region of interest" description="Disordered" evidence="10">
    <location>
        <begin position="144"/>
        <end position="166"/>
    </location>
</feature>
<dbReference type="Pfam" id="PF03958">
    <property type="entry name" value="Secretin_N"/>
    <property type="match status" value="1"/>
</dbReference>
<dbReference type="InterPro" id="IPR038591">
    <property type="entry name" value="NolW-like_sf"/>
</dbReference>
<dbReference type="Gene3D" id="2.60.40.3470">
    <property type="match status" value="1"/>
</dbReference>
<keyword evidence="9" id="KW-0175">Coiled coil</keyword>
<evidence type="ECO:0000256" key="9">
    <source>
        <dbReference type="SAM" id="Coils"/>
    </source>
</evidence>
<name>A0A1Y6D2E5_9GAMM</name>
<keyword evidence="4" id="KW-0653">Protein transport</keyword>
<dbReference type="InterPro" id="IPR001775">
    <property type="entry name" value="GspD/PilQ"/>
</dbReference>
<evidence type="ECO:0000256" key="4">
    <source>
        <dbReference type="ARBA" id="ARBA00022927"/>
    </source>
</evidence>
<keyword evidence="13" id="KW-1185">Reference proteome</keyword>
<evidence type="ECO:0000256" key="5">
    <source>
        <dbReference type="ARBA" id="ARBA00023136"/>
    </source>
</evidence>
<dbReference type="InterPro" id="IPR011662">
    <property type="entry name" value="Secretin/TonB_short_N"/>
</dbReference>
<evidence type="ECO:0000313" key="13">
    <source>
        <dbReference type="Proteomes" id="UP000192923"/>
    </source>
</evidence>
<comment type="subcellular location">
    <subcellularLocation>
        <location evidence="8">Cell outer membrane</location>
    </subcellularLocation>
    <subcellularLocation>
        <location evidence="1">Membrane</location>
    </subcellularLocation>
</comment>
<dbReference type="InterPro" id="IPR004846">
    <property type="entry name" value="T2SS/T3SS_dom"/>
</dbReference>
<dbReference type="GO" id="GO:0009306">
    <property type="term" value="P:protein secretion"/>
    <property type="evidence" value="ECO:0007669"/>
    <property type="project" value="InterPro"/>
</dbReference>
<dbReference type="RefSeq" id="WP_254899337.1">
    <property type="nucleotide sequence ID" value="NZ_FXAM01000001.1"/>
</dbReference>
<dbReference type="InterPro" id="IPR013355">
    <property type="entry name" value="Pilus_4_PilQ"/>
</dbReference>
<dbReference type="STRING" id="1760988.SAMN02949497_1462"/>
<keyword evidence="3" id="KW-0732">Signal</keyword>
<feature type="domain" description="Secretin/TonB short N-terminal" evidence="11">
    <location>
        <begin position="320"/>
        <end position="368"/>
    </location>
</feature>
<evidence type="ECO:0000259" key="11">
    <source>
        <dbReference type="SMART" id="SM00965"/>
    </source>
</evidence>
<dbReference type="Gene3D" id="2.60.40.3500">
    <property type="match status" value="1"/>
</dbReference>
<sequence>MTMRVNGSGAWGLSGRIVVWVVVALGLLWRTPVCGAGGLVLTSVEFSSLPGDNLQLVLNLNGPAVQPRVFNTENPARIALDLPGVSNGLDKKSIPINTAGAQSLQAVESAGRTRVVLNLTNLVPYTAKAEGDRILITLQNAPPQSTAPVVRTPSSSSAPMPGVRSAYYGDGAGRRIENVDFRRGEKGEGRLLITLSDPNSVVDIKQQGRKVVIRLDETELPQKLARRLDVIDFATPVQLIESAMDGSDTRLSVTPVSEEYDYSSYQTGKLLTVEFRPLTKLEKEEIKKKDFRYGGEKLTLNFQDIPVRSVLQILADFTNLNIVASDTVQGNVTLRLEDVPWDQALDLVLKSKSLGKRQEGNIIRVAPLDELNKQERDELEAQKVVEELEPLRTEMIQLNYTKAEEIKEILVGTTKKTVEDTASQSNITGAKSLTSTATLDVSQSILSNRGNVTVDPRTNQLIVKDTSRNIERVRELVRQLDKQVRQVLIESRIVIAENNFTRELGSRLSLNRSAFVKDTRGKEFFQTAPDGTTEEWQQRWSGNTGVSGDALVNLASTAAAASGGYFGVTFLKVGDYLLDLELSAAQIDGRSETVATPKLITSDQTKATILQGQEIPYTVTSAAGGAAIATVQFKLAVLKLEVTPHITPDDNILMDLFVQKDEPSSVLFNGVPAILKRQITTRAQVGNGDTVVLGGVYEGQQKNQTDKVPFLGDLPGVGFMFRKDRVDDNKKELLIFITPKILDQTLSTR</sequence>
<evidence type="ECO:0000256" key="2">
    <source>
        <dbReference type="ARBA" id="ARBA00022448"/>
    </source>
</evidence>
<dbReference type="PANTHER" id="PTHR30604">
    <property type="entry name" value="PROTEIN TRANSPORT PROTEIN HOFQ"/>
    <property type="match status" value="1"/>
</dbReference>
<organism evidence="12 13">
    <name type="scientific">Methylomagnum ishizawai</name>
    <dbReference type="NCBI Taxonomy" id="1760988"/>
    <lineage>
        <taxon>Bacteria</taxon>
        <taxon>Pseudomonadati</taxon>
        <taxon>Pseudomonadota</taxon>
        <taxon>Gammaproteobacteria</taxon>
        <taxon>Methylococcales</taxon>
        <taxon>Methylococcaceae</taxon>
        <taxon>Methylomagnum</taxon>
    </lineage>
</organism>
<feature type="coiled-coil region" evidence="9">
    <location>
        <begin position="463"/>
        <end position="490"/>
    </location>
</feature>
<protein>
    <submittedName>
        <fullName evidence="12">Type IV pilus assembly protein PilQ</fullName>
    </submittedName>
</protein>
<dbReference type="Gene3D" id="3.30.1370.130">
    <property type="match status" value="1"/>
</dbReference>
<dbReference type="AlphaFoldDB" id="A0A1Y6D2E5"/>
<dbReference type="InterPro" id="IPR051808">
    <property type="entry name" value="Type_IV_pilus_biogenesis"/>
</dbReference>
<evidence type="ECO:0000313" key="12">
    <source>
        <dbReference type="EMBL" id="SMF94155.1"/>
    </source>
</evidence>
<gene>
    <name evidence="12" type="ORF">SAMN02949497_1462</name>
</gene>
<keyword evidence="2 8" id="KW-0813">Transport</keyword>
<keyword evidence="5" id="KW-0472">Membrane</keyword>
<keyword evidence="6" id="KW-0998">Cell outer membrane</keyword>